<keyword evidence="3" id="KW-1133">Transmembrane helix</keyword>
<protein>
    <submittedName>
        <fullName evidence="5">Flagellar motor protein MotB</fullName>
    </submittedName>
</protein>
<dbReference type="RefSeq" id="WP_071062953.1">
    <property type="nucleotide sequence ID" value="NZ_MAXA01000180.1"/>
</dbReference>
<keyword evidence="3" id="KW-0812">Transmembrane</keyword>
<evidence type="ECO:0000256" key="3">
    <source>
        <dbReference type="SAM" id="Phobius"/>
    </source>
</evidence>
<accession>A0A1S1QDE9</accession>
<reference evidence="6" key="1">
    <citation type="submission" date="2016-07" db="EMBL/GenBank/DDBJ databases">
        <title>Frankia sp. NRRL B-16219 Genome sequencing.</title>
        <authorList>
            <person name="Ghodhbane-Gtari F."/>
            <person name="Swanson E."/>
            <person name="Gueddou A."/>
            <person name="Louati M."/>
            <person name="Nouioui I."/>
            <person name="Hezbri K."/>
            <person name="Abebe-Akele F."/>
            <person name="Simpson S."/>
            <person name="Morris K."/>
            <person name="Thomas K."/>
            <person name="Gtari M."/>
            <person name="Tisa L.S."/>
        </authorList>
    </citation>
    <scope>NUCLEOTIDE SEQUENCE [LARGE SCALE GENOMIC DNA]</scope>
    <source>
        <strain evidence="6">NRRL B-16219</strain>
    </source>
</reference>
<keyword evidence="5" id="KW-0282">Flagellum</keyword>
<feature type="domain" description="OmpA-like" evidence="4">
    <location>
        <begin position="223"/>
        <end position="351"/>
    </location>
</feature>
<dbReference type="OrthoDB" id="5146906at2"/>
<dbReference type="InterPro" id="IPR050330">
    <property type="entry name" value="Bact_OuterMem_StrucFunc"/>
</dbReference>
<comment type="caution">
    <text evidence="5">The sequence shown here is derived from an EMBL/GenBank/DDBJ whole genome shotgun (WGS) entry which is preliminary data.</text>
</comment>
<keyword evidence="5" id="KW-0966">Cell projection</keyword>
<dbReference type="Proteomes" id="UP000179769">
    <property type="component" value="Unassembled WGS sequence"/>
</dbReference>
<proteinExistence type="predicted"/>
<sequence>MSGDPCDVGTRHRRAGIGSLGRTGPPDLAVPAVPAEPVTEPGPPPAAAGPGDTARAVLVGEVVRGQAAVLARSGRHEDAARLLAELAAGRDHTAAEHDLLARIRAQQGRYDDAERHWRAALALDGNLAGAAAGLRRLERLRTRGGGIARGGAAAALLVALAFGGGWWLGHDRAEPAASTTTASAPAAPVPAPAAPAPAPARPGDLTADLAARLAGPDVTITRAGGQAVVVFRNALFATHDTPTPEGRAALTALGARLAAAPGVAVEVVGHSDNLPVRPGGPFPDNTALSLARAASAAEILRAAGVPAAALTISAAGDALAPYAGEPAGDPTGDAAGDLRNRTVTLRVAPPA</sequence>
<dbReference type="PROSITE" id="PS51123">
    <property type="entry name" value="OMPA_2"/>
    <property type="match status" value="1"/>
</dbReference>
<feature type="transmembrane region" description="Helical" evidence="3">
    <location>
        <begin position="146"/>
        <end position="168"/>
    </location>
</feature>
<name>A0A1S1QDE9_9ACTN</name>
<evidence type="ECO:0000256" key="1">
    <source>
        <dbReference type="PROSITE-ProRule" id="PRU00473"/>
    </source>
</evidence>
<feature type="compositionally biased region" description="Low complexity" evidence="2">
    <location>
        <begin position="24"/>
        <end position="39"/>
    </location>
</feature>
<dbReference type="EMBL" id="MAXA01000180">
    <property type="protein sequence ID" value="OHV30284.1"/>
    <property type="molecule type" value="Genomic_DNA"/>
</dbReference>
<evidence type="ECO:0000256" key="2">
    <source>
        <dbReference type="SAM" id="MobiDB-lite"/>
    </source>
</evidence>
<gene>
    <name evidence="5" type="ORF">BBK14_16870</name>
</gene>
<evidence type="ECO:0000313" key="6">
    <source>
        <dbReference type="Proteomes" id="UP000179769"/>
    </source>
</evidence>
<dbReference type="PANTHER" id="PTHR30329:SF21">
    <property type="entry name" value="LIPOPROTEIN YIAD-RELATED"/>
    <property type="match status" value="1"/>
</dbReference>
<feature type="region of interest" description="Disordered" evidence="2">
    <location>
        <begin position="174"/>
        <end position="203"/>
    </location>
</feature>
<dbReference type="Gene3D" id="3.30.1330.60">
    <property type="entry name" value="OmpA-like domain"/>
    <property type="match status" value="1"/>
</dbReference>
<feature type="region of interest" description="Disordered" evidence="2">
    <location>
        <begin position="1"/>
        <end position="52"/>
    </location>
</feature>
<dbReference type="InterPro" id="IPR011990">
    <property type="entry name" value="TPR-like_helical_dom_sf"/>
</dbReference>
<dbReference type="PANTHER" id="PTHR30329">
    <property type="entry name" value="STATOR ELEMENT OF FLAGELLAR MOTOR COMPLEX"/>
    <property type="match status" value="1"/>
</dbReference>
<feature type="compositionally biased region" description="Low complexity" evidence="2">
    <location>
        <begin position="175"/>
        <end position="186"/>
    </location>
</feature>
<evidence type="ECO:0000313" key="5">
    <source>
        <dbReference type="EMBL" id="OHV30284.1"/>
    </source>
</evidence>
<keyword evidence="6" id="KW-1185">Reference proteome</keyword>
<dbReference type="Pfam" id="PF00691">
    <property type="entry name" value="OmpA"/>
    <property type="match status" value="1"/>
</dbReference>
<dbReference type="SUPFAM" id="SSF48452">
    <property type="entry name" value="TPR-like"/>
    <property type="match status" value="1"/>
</dbReference>
<organism evidence="5 6">
    <name type="scientific">Parafrankia soli</name>
    <dbReference type="NCBI Taxonomy" id="2599596"/>
    <lineage>
        <taxon>Bacteria</taxon>
        <taxon>Bacillati</taxon>
        <taxon>Actinomycetota</taxon>
        <taxon>Actinomycetes</taxon>
        <taxon>Frankiales</taxon>
        <taxon>Frankiaceae</taxon>
        <taxon>Parafrankia</taxon>
    </lineage>
</organism>
<dbReference type="SUPFAM" id="SSF103088">
    <property type="entry name" value="OmpA-like"/>
    <property type="match status" value="1"/>
</dbReference>
<dbReference type="Gene3D" id="1.25.40.10">
    <property type="entry name" value="Tetratricopeptide repeat domain"/>
    <property type="match status" value="1"/>
</dbReference>
<dbReference type="GO" id="GO:0016020">
    <property type="term" value="C:membrane"/>
    <property type="evidence" value="ECO:0007669"/>
    <property type="project" value="UniProtKB-UniRule"/>
</dbReference>
<feature type="compositionally biased region" description="Pro residues" evidence="2">
    <location>
        <begin position="187"/>
        <end position="200"/>
    </location>
</feature>
<dbReference type="InterPro" id="IPR036737">
    <property type="entry name" value="OmpA-like_sf"/>
</dbReference>
<keyword evidence="5" id="KW-0969">Cilium</keyword>
<dbReference type="AlphaFoldDB" id="A0A1S1QDE9"/>
<keyword evidence="1 3" id="KW-0472">Membrane</keyword>
<dbReference type="InterPro" id="IPR006665">
    <property type="entry name" value="OmpA-like"/>
</dbReference>
<evidence type="ECO:0000259" key="4">
    <source>
        <dbReference type="PROSITE" id="PS51123"/>
    </source>
</evidence>